<gene>
    <name evidence="3" type="ORF">AMSG_11761</name>
</gene>
<dbReference type="eggNOG" id="KOG0504">
    <property type="taxonomic scope" value="Eukaryota"/>
</dbReference>
<dbReference type="Pfam" id="PF00023">
    <property type="entry name" value="Ank"/>
    <property type="match status" value="1"/>
</dbReference>
<keyword evidence="1" id="KW-0677">Repeat</keyword>
<accession>A0A0L0D414</accession>
<dbReference type="PANTHER" id="PTHR24198">
    <property type="entry name" value="ANKYRIN REPEAT AND PROTEIN KINASE DOMAIN-CONTAINING PROTEIN"/>
    <property type="match status" value="1"/>
</dbReference>
<organism evidence="3 4">
    <name type="scientific">Thecamonas trahens ATCC 50062</name>
    <dbReference type="NCBI Taxonomy" id="461836"/>
    <lineage>
        <taxon>Eukaryota</taxon>
        <taxon>Apusozoa</taxon>
        <taxon>Apusomonadida</taxon>
        <taxon>Apusomonadidae</taxon>
        <taxon>Thecamonas</taxon>
    </lineage>
</organism>
<dbReference type="GeneID" id="25569676"/>
<keyword evidence="2" id="KW-0040">ANK repeat</keyword>
<name>A0A0L0D414_THETB</name>
<dbReference type="Proteomes" id="UP000054408">
    <property type="component" value="Unassembled WGS sequence"/>
</dbReference>
<dbReference type="OrthoDB" id="4772757at2759"/>
<proteinExistence type="predicted"/>
<dbReference type="SMART" id="SM00248">
    <property type="entry name" value="ANK"/>
    <property type="match status" value="6"/>
</dbReference>
<dbReference type="STRING" id="461836.A0A0L0D414"/>
<dbReference type="EMBL" id="GL349444">
    <property type="protein sequence ID" value="KNC46836.1"/>
    <property type="molecule type" value="Genomic_DNA"/>
</dbReference>
<sequence>MRIACSAGGTDTIDVEATAERLLLARPETGAADELAWWDLVLQLDSLDVIFTPMRFGSRVWIFHDYGPCSMVTLAVAHGMIPLATVMYNRASKPLAGLNTCLACAAAGGHADFARRLVADGAALDGLEGIALRRAVVTKCVAGVALLLDEYGVSPALDNNFAVVRAASSGCVEMVEVLAAHADTDVAARGNAAVCSAARHGNLALLRSLLQHPAVDPTVSGDLPLRDGCAGGHLEVVKFLLAHPLVNPSNVALGRALCCAADGGHADVLALLLDETGVDPTIADDEPIVRAIRSGHADAVAQLLKSPAVDPMSRGGAALVAPQKPVMSKRSGFS</sequence>
<dbReference type="InterPro" id="IPR036770">
    <property type="entry name" value="Ankyrin_rpt-contain_sf"/>
</dbReference>
<dbReference type="InterPro" id="IPR002110">
    <property type="entry name" value="Ankyrin_rpt"/>
</dbReference>
<dbReference type="Gene3D" id="1.25.40.20">
    <property type="entry name" value="Ankyrin repeat-containing domain"/>
    <property type="match status" value="2"/>
</dbReference>
<dbReference type="Pfam" id="PF12796">
    <property type="entry name" value="Ank_2"/>
    <property type="match status" value="1"/>
</dbReference>
<evidence type="ECO:0000256" key="2">
    <source>
        <dbReference type="ARBA" id="ARBA00023043"/>
    </source>
</evidence>
<dbReference type="SUPFAM" id="SSF48403">
    <property type="entry name" value="Ankyrin repeat"/>
    <property type="match status" value="1"/>
</dbReference>
<evidence type="ECO:0000256" key="1">
    <source>
        <dbReference type="ARBA" id="ARBA00022737"/>
    </source>
</evidence>
<dbReference type="RefSeq" id="XP_013760259.1">
    <property type="nucleotide sequence ID" value="XM_013904805.1"/>
</dbReference>
<protein>
    <submittedName>
        <fullName evidence="3">Uncharacterized protein</fullName>
    </submittedName>
</protein>
<evidence type="ECO:0000313" key="3">
    <source>
        <dbReference type="EMBL" id="KNC46836.1"/>
    </source>
</evidence>
<dbReference type="PANTHER" id="PTHR24198:SF165">
    <property type="entry name" value="ANKYRIN REPEAT-CONTAINING PROTEIN-RELATED"/>
    <property type="match status" value="1"/>
</dbReference>
<dbReference type="AlphaFoldDB" id="A0A0L0D414"/>
<keyword evidence="4" id="KW-1185">Reference proteome</keyword>
<reference evidence="3 4" key="1">
    <citation type="submission" date="2010-05" db="EMBL/GenBank/DDBJ databases">
        <title>The Genome Sequence of Thecamonas trahens ATCC 50062.</title>
        <authorList>
            <consortium name="The Broad Institute Genome Sequencing Platform"/>
            <person name="Russ C."/>
            <person name="Cuomo C."/>
            <person name="Shea T."/>
            <person name="Young S.K."/>
            <person name="Zeng Q."/>
            <person name="Koehrsen M."/>
            <person name="Haas B."/>
            <person name="Borodovsky M."/>
            <person name="Guigo R."/>
            <person name="Alvarado L."/>
            <person name="Berlin A."/>
            <person name="Bochicchio J."/>
            <person name="Borenstein D."/>
            <person name="Chapman S."/>
            <person name="Chen Z."/>
            <person name="Freedman E."/>
            <person name="Gellesch M."/>
            <person name="Goldberg J."/>
            <person name="Griggs A."/>
            <person name="Gujja S."/>
            <person name="Heilman E."/>
            <person name="Heiman D."/>
            <person name="Hepburn T."/>
            <person name="Howarth C."/>
            <person name="Jen D."/>
            <person name="Larson L."/>
            <person name="Mehta T."/>
            <person name="Park D."/>
            <person name="Pearson M."/>
            <person name="Roberts A."/>
            <person name="Saif S."/>
            <person name="Shenoy N."/>
            <person name="Sisk P."/>
            <person name="Stolte C."/>
            <person name="Sykes S."/>
            <person name="Thomson T."/>
            <person name="Walk T."/>
            <person name="White J."/>
            <person name="Yandava C."/>
            <person name="Burger G."/>
            <person name="Gray M.W."/>
            <person name="Holland P.W.H."/>
            <person name="King N."/>
            <person name="Lang F.B.F."/>
            <person name="Roger A.J."/>
            <person name="Ruiz-Trillo I."/>
            <person name="Lander E."/>
            <person name="Nusbaum C."/>
        </authorList>
    </citation>
    <scope>NUCLEOTIDE SEQUENCE [LARGE SCALE GENOMIC DNA]</scope>
    <source>
        <strain evidence="3 4">ATCC 50062</strain>
    </source>
</reference>
<evidence type="ECO:0000313" key="4">
    <source>
        <dbReference type="Proteomes" id="UP000054408"/>
    </source>
</evidence>